<dbReference type="GO" id="GO:0000049">
    <property type="term" value="F:tRNA binding"/>
    <property type="evidence" value="ECO:0007669"/>
    <property type="project" value="TreeGrafter"/>
</dbReference>
<evidence type="ECO:0000256" key="6">
    <source>
        <dbReference type="ARBA" id="ARBA00022679"/>
    </source>
</evidence>
<evidence type="ECO:0000256" key="13">
    <source>
        <dbReference type="SAM" id="MobiDB-lite"/>
    </source>
</evidence>
<gene>
    <name evidence="15" type="ORF">RDB_LOCUS81566</name>
</gene>
<reference evidence="15" key="1">
    <citation type="submission" date="2021-01" db="EMBL/GenBank/DDBJ databases">
        <authorList>
            <person name="Kaushik A."/>
        </authorList>
    </citation>
    <scope>NUCLEOTIDE SEQUENCE</scope>
    <source>
        <strain evidence="15">AG1-1B</strain>
    </source>
</reference>
<evidence type="ECO:0000256" key="10">
    <source>
        <dbReference type="ARBA" id="ARBA00022840"/>
    </source>
</evidence>
<evidence type="ECO:0000256" key="11">
    <source>
        <dbReference type="ARBA" id="ARBA00029774"/>
    </source>
</evidence>
<evidence type="ECO:0000313" key="16">
    <source>
        <dbReference type="Proteomes" id="UP000663826"/>
    </source>
</evidence>
<dbReference type="SUPFAM" id="SSF55821">
    <property type="entry name" value="YrdC/RibB"/>
    <property type="match status" value="1"/>
</dbReference>
<evidence type="ECO:0000313" key="15">
    <source>
        <dbReference type="EMBL" id="CAE6454391.1"/>
    </source>
</evidence>
<evidence type="ECO:0000256" key="4">
    <source>
        <dbReference type="ARBA" id="ARBA00015492"/>
    </source>
</evidence>
<evidence type="ECO:0000256" key="3">
    <source>
        <dbReference type="ARBA" id="ARBA00012584"/>
    </source>
</evidence>
<feature type="region of interest" description="Disordered" evidence="13">
    <location>
        <begin position="19"/>
        <end position="38"/>
    </location>
</feature>
<keyword evidence="6" id="KW-0808">Transferase</keyword>
<proteinExistence type="inferred from homology"/>
<evidence type="ECO:0000256" key="8">
    <source>
        <dbReference type="ARBA" id="ARBA00022695"/>
    </source>
</evidence>
<evidence type="ECO:0000256" key="9">
    <source>
        <dbReference type="ARBA" id="ARBA00022741"/>
    </source>
</evidence>
<dbReference type="Proteomes" id="UP000663826">
    <property type="component" value="Unassembled WGS sequence"/>
</dbReference>
<keyword evidence="5" id="KW-0963">Cytoplasm</keyword>
<dbReference type="PANTHER" id="PTHR17490">
    <property type="entry name" value="SUA5"/>
    <property type="match status" value="1"/>
</dbReference>
<dbReference type="Gene3D" id="3.90.870.10">
    <property type="entry name" value="DHBP synthase"/>
    <property type="match status" value="1"/>
</dbReference>
<dbReference type="EMBL" id="CAJMWQ010001520">
    <property type="protein sequence ID" value="CAE6454391.1"/>
    <property type="molecule type" value="Genomic_DNA"/>
</dbReference>
<evidence type="ECO:0000256" key="2">
    <source>
        <dbReference type="ARBA" id="ARBA00007663"/>
    </source>
</evidence>
<dbReference type="InterPro" id="IPR050156">
    <property type="entry name" value="TC-AMP_synthase_SUA5"/>
</dbReference>
<comment type="similarity">
    <text evidence="2">Belongs to the SUA5 family.</text>
</comment>
<evidence type="ECO:0000256" key="1">
    <source>
        <dbReference type="ARBA" id="ARBA00004496"/>
    </source>
</evidence>
<dbReference type="GO" id="GO:0061710">
    <property type="term" value="F:L-threonylcarbamoyladenylate synthase"/>
    <property type="evidence" value="ECO:0007669"/>
    <property type="project" value="UniProtKB-EC"/>
</dbReference>
<dbReference type="PROSITE" id="PS51163">
    <property type="entry name" value="YRDC"/>
    <property type="match status" value="1"/>
</dbReference>
<accession>A0A8H3BEJ6</accession>
<dbReference type="InterPro" id="IPR017945">
    <property type="entry name" value="DHBP_synth_RibB-like_a/b_dom"/>
</dbReference>
<feature type="compositionally biased region" description="Polar residues" evidence="13">
    <location>
        <begin position="29"/>
        <end position="38"/>
    </location>
</feature>
<keyword evidence="9" id="KW-0547">Nucleotide-binding</keyword>
<dbReference type="PANTHER" id="PTHR17490:SF16">
    <property type="entry name" value="THREONYLCARBAMOYL-AMP SYNTHASE"/>
    <property type="match status" value="1"/>
</dbReference>
<keyword evidence="8" id="KW-0548">Nucleotidyltransferase</keyword>
<evidence type="ECO:0000256" key="5">
    <source>
        <dbReference type="ARBA" id="ARBA00022490"/>
    </source>
</evidence>
<evidence type="ECO:0000256" key="12">
    <source>
        <dbReference type="ARBA" id="ARBA00048366"/>
    </source>
</evidence>
<comment type="subcellular location">
    <subcellularLocation>
        <location evidence="1">Cytoplasm</location>
    </subcellularLocation>
</comment>
<dbReference type="GO" id="GO:0008033">
    <property type="term" value="P:tRNA processing"/>
    <property type="evidence" value="ECO:0007669"/>
    <property type="project" value="UniProtKB-KW"/>
</dbReference>
<comment type="caution">
    <text evidence="15">The sequence shown here is derived from an EMBL/GenBank/DDBJ whole genome shotgun (WGS) entry which is preliminary data.</text>
</comment>
<sequence>MPLNHLPLRVFKCSRTSVHFDSPSPSSSKHTIIDTQTRSASQTATKELLRDQVVVFPTETVYGLGANALNAAAVQRIFSAKGRPSDNPLIAHVSDLQMLHTLLPSDFVLPKTYERMIDAFWPGPLTLIFPADPAVPSITTAGHPTVTIRMPSHLIARAQILVDHLVLLAQFM</sequence>
<dbReference type="Pfam" id="PF01300">
    <property type="entry name" value="Sua5_yciO_yrdC"/>
    <property type="match status" value="1"/>
</dbReference>
<dbReference type="GO" id="GO:0005524">
    <property type="term" value="F:ATP binding"/>
    <property type="evidence" value="ECO:0007669"/>
    <property type="project" value="UniProtKB-KW"/>
</dbReference>
<name>A0A8H3BEJ6_9AGAM</name>
<dbReference type="GO" id="GO:0006450">
    <property type="term" value="P:regulation of translational fidelity"/>
    <property type="evidence" value="ECO:0007669"/>
    <property type="project" value="TreeGrafter"/>
</dbReference>
<keyword evidence="10" id="KW-0067">ATP-binding</keyword>
<dbReference type="AlphaFoldDB" id="A0A8H3BEJ6"/>
<protein>
    <recommendedName>
        <fullName evidence="4">Threonylcarbamoyl-AMP synthase</fullName>
        <ecNumber evidence="3">2.7.7.87</ecNumber>
    </recommendedName>
    <alternativeName>
        <fullName evidence="11">L-threonylcarbamoyladenylate synthase</fullName>
    </alternativeName>
</protein>
<dbReference type="GO" id="GO:0003725">
    <property type="term" value="F:double-stranded RNA binding"/>
    <property type="evidence" value="ECO:0007669"/>
    <property type="project" value="InterPro"/>
</dbReference>
<evidence type="ECO:0000259" key="14">
    <source>
        <dbReference type="PROSITE" id="PS51163"/>
    </source>
</evidence>
<evidence type="ECO:0000256" key="7">
    <source>
        <dbReference type="ARBA" id="ARBA00022694"/>
    </source>
</evidence>
<comment type="catalytic activity">
    <reaction evidence="12">
        <text>L-threonine + hydrogencarbonate + ATP = L-threonylcarbamoyladenylate + diphosphate + H2O</text>
        <dbReference type="Rhea" id="RHEA:36407"/>
        <dbReference type="ChEBI" id="CHEBI:15377"/>
        <dbReference type="ChEBI" id="CHEBI:17544"/>
        <dbReference type="ChEBI" id="CHEBI:30616"/>
        <dbReference type="ChEBI" id="CHEBI:33019"/>
        <dbReference type="ChEBI" id="CHEBI:57926"/>
        <dbReference type="ChEBI" id="CHEBI:73682"/>
        <dbReference type="EC" id="2.7.7.87"/>
    </reaction>
</comment>
<dbReference type="EC" id="2.7.7.87" evidence="3"/>
<organism evidence="15 16">
    <name type="scientific">Rhizoctonia solani</name>
    <dbReference type="NCBI Taxonomy" id="456999"/>
    <lineage>
        <taxon>Eukaryota</taxon>
        <taxon>Fungi</taxon>
        <taxon>Dikarya</taxon>
        <taxon>Basidiomycota</taxon>
        <taxon>Agaricomycotina</taxon>
        <taxon>Agaricomycetes</taxon>
        <taxon>Cantharellales</taxon>
        <taxon>Ceratobasidiaceae</taxon>
        <taxon>Rhizoctonia</taxon>
    </lineage>
</organism>
<feature type="domain" description="YrdC-like" evidence="14">
    <location>
        <begin position="38"/>
        <end position="172"/>
    </location>
</feature>
<dbReference type="GO" id="GO:0005737">
    <property type="term" value="C:cytoplasm"/>
    <property type="evidence" value="ECO:0007669"/>
    <property type="project" value="UniProtKB-SubCell"/>
</dbReference>
<dbReference type="InterPro" id="IPR006070">
    <property type="entry name" value="Sua5-like_dom"/>
</dbReference>
<keyword evidence="7" id="KW-0819">tRNA processing</keyword>